<proteinExistence type="predicted"/>
<reference evidence="2 3" key="1">
    <citation type="submission" date="2016-10" db="EMBL/GenBank/DDBJ databases">
        <authorList>
            <person name="de Groot N.N."/>
        </authorList>
    </citation>
    <scope>NUCLEOTIDE SEQUENCE [LARGE SCALE GENOMIC DNA]</scope>
    <source>
        <strain evidence="2 3">CGMCC 1.9156</strain>
    </source>
</reference>
<dbReference type="Proteomes" id="UP000198964">
    <property type="component" value="Unassembled WGS sequence"/>
</dbReference>
<dbReference type="SUPFAM" id="SSF54593">
    <property type="entry name" value="Glyoxalase/Bleomycin resistance protein/Dihydroxybiphenyl dioxygenase"/>
    <property type="match status" value="1"/>
</dbReference>
<accession>A0A1I2JAF2</accession>
<feature type="domain" description="VOC" evidence="1">
    <location>
        <begin position="4"/>
        <end position="123"/>
    </location>
</feature>
<evidence type="ECO:0000313" key="3">
    <source>
        <dbReference type="Proteomes" id="UP000198964"/>
    </source>
</evidence>
<dbReference type="AlphaFoldDB" id="A0A1I2JAF2"/>
<dbReference type="Pfam" id="PF00903">
    <property type="entry name" value="Glyoxalase"/>
    <property type="match status" value="1"/>
</dbReference>
<evidence type="ECO:0000259" key="1">
    <source>
        <dbReference type="PROSITE" id="PS51819"/>
    </source>
</evidence>
<dbReference type="RefSeq" id="WP_093920572.1">
    <property type="nucleotide sequence ID" value="NZ_FONW01000008.1"/>
</dbReference>
<name>A0A1I2JAF2_9BACT</name>
<dbReference type="InterPro" id="IPR029068">
    <property type="entry name" value="Glyas_Bleomycin-R_OHBP_Dase"/>
</dbReference>
<evidence type="ECO:0000313" key="2">
    <source>
        <dbReference type="EMBL" id="SFF51289.1"/>
    </source>
</evidence>
<dbReference type="InterPro" id="IPR004360">
    <property type="entry name" value="Glyas_Fos-R_dOase_dom"/>
</dbReference>
<dbReference type="InterPro" id="IPR037523">
    <property type="entry name" value="VOC_core"/>
</dbReference>
<sequence>MTNVINWFEIPAVDFARAMKFYSEVLQVEMSEMPSPDGKMRYGCFPYEEDGSAVSGGIVEMKGFTPTTEGPILYLNGGDDLNIPLSRVEAAGGKVTMPKTPLEVMFIAEFIDSEGNRMRFHSMH</sequence>
<gene>
    <name evidence="2" type="ORF">SAMN05216283_10855</name>
</gene>
<keyword evidence="3" id="KW-1185">Reference proteome</keyword>
<dbReference type="PANTHER" id="PTHR33993:SF2">
    <property type="entry name" value="VOC DOMAIN-CONTAINING PROTEIN"/>
    <property type="match status" value="1"/>
</dbReference>
<dbReference type="PROSITE" id="PS51819">
    <property type="entry name" value="VOC"/>
    <property type="match status" value="1"/>
</dbReference>
<dbReference type="InterPro" id="IPR052164">
    <property type="entry name" value="Anthracycline_SecMetBiosynth"/>
</dbReference>
<dbReference type="CDD" id="cd07247">
    <property type="entry name" value="SgaA_N_like"/>
    <property type="match status" value="1"/>
</dbReference>
<dbReference type="PANTHER" id="PTHR33993">
    <property type="entry name" value="GLYOXALASE-RELATED"/>
    <property type="match status" value="1"/>
</dbReference>
<protein>
    <recommendedName>
        <fullName evidence="1">VOC domain-containing protein</fullName>
    </recommendedName>
</protein>
<dbReference type="STRING" id="655355.SAMN05216283_10855"/>
<dbReference type="Gene3D" id="3.10.180.10">
    <property type="entry name" value="2,3-Dihydroxybiphenyl 1,2-Dioxygenase, domain 1"/>
    <property type="match status" value="1"/>
</dbReference>
<dbReference type="EMBL" id="FONW01000008">
    <property type="protein sequence ID" value="SFF51289.1"/>
    <property type="molecule type" value="Genomic_DNA"/>
</dbReference>
<organism evidence="2 3">
    <name type="scientific">Sunxiuqinia elliptica</name>
    <dbReference type="NCBI Taxonomy" id="655355"/>
    <lineage>
        <taxon>Bacteria</taxon>
        <taxon>Pseudomonadati</taxon>
        <taxon>Bacteroidota</taxon>
        <taxon>Bacteroidia</taxon>
        <taxon>Marinilabiliales</taxon>
        <taxon>Prolixibacteraceae</taxon>
        <taxon>Sunxiuqinia</taxon>
    </lineage>
</organism>